<proteinExistence type="predicted"/>
<dbReference type="GO" id="GO:0005886">
    <property type="term" value="C:plasma membrane"/>
    <property type="evidence" value="ECO:0007669"/>
    <property type="project" value="TreeGrafter"/>
</dbReference>
<dbReference type="Proteomes" id="UP000245728">
    <property type="component" value="Chromosome"/>
</dbReference>
<dbReference type="Gene3D" id="3.30.70.1430">
    <property type="entry name" value="Multidrug efflux transporter AcrB pore domain"/>
    <property type="match status" value="2"/>
</dbReference>
<feature type="transmembrane region" description="Helical" evidence="1">
    <location>
        <begin position="464"/>
        <end position="491"/>
    </location>
</feature>
<organism evidence="2 3">
    <name type="scientific">Saliniradius amylolyticus</name>
    <dbReference type="NCBI Taxonomy" id="2183582"/>
    <lineage>
        <taxon>Bacteria</taxon>
        <taxon>Pseudomonadati</taxon>
        <taxon>Pseudomonadota</taxon>
        <taxon>Gammaproteobacteria</taxon>
        <taxon>Alteromonadales</taxon>
        <taxon>Alteromonadaceae</taxon>
        <taxon>Saliniradius</taxon>
    </lineage>
</organism>
<dbReference type="Pfam" id="PF00873">
    <property type="entry name" value="ACR_tran"/>
    <property type="match status" value="1"/>
</dbReference>
<feature type="transmembrane region" description="Helical" evidence="1">
    <location>
        <begin position="522"/>
        <end position="540"/>
    </location>
</feature>
<keyword evidence="1" id="KW-1133">Transmembrane helix</keyword>
<dbReference type="Gene3D" id="3.30.70.1320">
    <property type="entry name" value="Multidrug efflux transporter AcrB pore domain like"/>
    <property type="match status" value="1"/>
</dbReference>
<dbReference type="SUPFAM" id="SSF82693">
    <property type="entry name" value="Multidrug efflux transporter AcrB pore domain, PN1, PN2, PC1 and PC2 subdomains"/>
    <property type="match status" value="2"/>
</dbReference>
<reference evidence="2 3" key="1">
    <citation type="submission" date="2018-05" db="EMBL/GenBank/DDBJ databases">
        <title>Salinimonas sp. HMF8227 Genome sequencing and assembly.</title>
        <authorList>
            <person name="Kang H."/>
            <person name="Kang J."/>
            <person name="Cha I."/>
            <person name="Kim H."/>
            <person name="Joh K."/>
        </authorList>
    </citation>
    <scope>NUCLEOTIDE SEQUENCE [LARGE SCALE GENOMIC DNA]</scope>
    <source>
        <strain evidence="2 3">HMF8227</strain>
    </source>
</reference>
<dbReference type="PRINTS" id="PR00702">
    <property type="entry name" value="ACRIFLAVINRP"/>
</dbReference>
<dbReference type="PANTHER" id="PTHR32063">
    <property type="match status" value="1"/>
</dbReference>
<evidence type="ECO:0000313" key="3">
    <source>
        <dbReference type="Proteomes" id="UP000245728"/>
    </source>
</evidence>
<dbReference type="OrthoDB" id="9757904at2"/>
<protein>
    <submittedName>
        <fullName evidence="2">Nodulation protein NolG</fullName>
    </submittedName>
</protein>
<dbReference type="SUPFAM" id="SSF82714">
    <property type="entry name" value="Multidrug efflux transporter AcrB TolC docking domain, DN and DC subdomains"/>
    <property type="match status" value="2"/>
</dbReference>
<dbReference type="RefSeq" id="WP_109339206.1">
    <property type="nucleotide sequence ID" value="NZ_CP029347.1"/>
</dbReference>
<keyword evidence="1" id="KW-0812">Transmembrane</keyword>
<feature type="transmembrane region" description="Helical" evidence="1">
    <location>
        <begin position="953"/>
        <end position="974"/>
    </location>
</feature>
<feature type="transmembrane region" description="Helical" evidence="1">
    <location>
        <begin position="874"/>
        <end position="898"/>
    </location>
</feature>
<feature type="transmembrane region" description="Helical" evidence="1">
    <location>
        <begin position="980"/>
        <end position="1006"/>
    </location>
</feature>
<feature type="transmembrane region" description="Helical" evidence="1">
    <location>
        <begin position="334"/>
        <end position="354"/>
    </location>
</feature>
<dbReference type="InterPro" id="IPR027463">
    <property type="entry name" value="AcrB_DN_DC_subdom"/>
</dbReference>
<dbReference type="KEGG" id="salh:HMF8227_01086"/>
<dbReference type="InterPro" id="IPR001036">
    <property type="entry name" value="Acrflvin-R"/>
</dbReference>
<feature type="transmembrane region" description="Helical" evidence="1">
    <location>
        <begin position="12"/>
        <end position="34"/>
    </location>
</feature>
<dbReference type="SUPFAM" id="SSF82866">
    <property type="entry name" value="Multidrug efflux transporter AcrB transmembrane domain"/>
    <property type="match status" value="2"/>
</dbReference>
<dbReference type="AlphaFoldDB" id="A0A2S2E223"/>
<sequence>MNLLANSHKNPIAVIVVFLILGILGATALTQLPVQLTPNIERPQITVVNFWRSAAPEEMESEIVQPQEEVLQSVVGVEKLSSTIRAGLAYTTIEFAIDANMQQAFIDVVSAINQAPGRPREAAEPQIVLGQLDMGFSTLLIQNLSEDGNKDFSAYQEMIKQNVAPRLRTIEGITDVNLNSYLEGELQITVDPYRMAALGLSLSQLMQNIANARDVSGGFAEVGRREYTVRYNGQYSTEEFGNMVVAYNDGRPVYLQEVATVTKGYREQRNFAYRNNQPAFYITLSAAKNANTIAIMDELKQRVGQINEQILAPHDLNLVLSFDPSTHIKRAIELVKGNLGIGIILAMLMLYAMLRGVTATLLIGITIPVSLLAAIWGLSLMDRSLNIISLAGLAFSTGMVLDAAIVVQENIVRLRRSGLPLTDAAIQGTREVVPALFASTLTTIAIFTPIIFMQGVEGQLFMDLALTMTFSVGASLLAATLLLPVVAVMALRRDTGNKSTDVFWQRLAGLYQRLMNTRLKQAIAFVALLPGALMIIALMMPRADFLPEAKWEGIITVFNVPPGANYAVLEKEIGQLLINRLEPYRTGGKKPAIRDYNIAMSAGGRVLFIYPKDPAKVKDVLRLLNEEILVGLPDTQAFSFQQSLLSMRTGGSRTVYMNFSGDINQTTRLVAKRAMGRIQDTLAGSVVRPLPGLSDKQPELSVVPDDYALAQSGVTRADIGNAVRVLTDGAYAGEYYDGDRRLDIILKGQAWNTPEQLSAMPIYTPAAGVKTLDQLTTQQRTVGPVSLRHVNGQRALTLAITPPGNIPLEDVISRLRDIIGEIQPELGGQAFISLSGGSDNLKDTISTMSANFGFAILILFLLMMALFRSAVDSLLVLLSTPVALAGGVLALSILNLFTHQALDLLTMIGFVILMGLVVNNAILLVDKTRRAQSQGASLNDAISEAVRTRIRPIYMSTLTSVIGMLPLAVIPGIGSEIYRGLAVVIVGGMLASTLFMVIHIAVLLSVTGQLTTFTRRKPTPNTVTQS</sequence>
<name>A0A2S2E223_9ALTE</name>
<dbReference type="GO" id="GO:0042910">
    <property type="term" value="F:xenobiotic transmembrane transporter activity"/>
    <property type="evidence" value="ECO:0007669"/>
    <property type="project" value="TreeGrafter"/>
</dbReference>
<dbReference type="EMBL" id="CP029347">
    <property type="protein sequence ID" value="AWL11572.1"/>
    <property type="molecule type" value="Genomic_DNA"/>
</dbReference>
<feature type="transmembrane region" description="Helical" evidence="1">
    <location>
        <begin position="361"/>
        <end position="381"/>
    </location>
</feature>
<evidence type="ECO:0000256" key="1">
    <source>
        <dbReference type="SAM" id="Phobius"/>
    </source>
</evidence>
<dbReference type="Gene3D" id="3.30.70.1440">
    <property type="entry name" value="Multidrug efflux transporter AcrB pore domain"/>
    <property type="match status" value="1"/>
</dbReference>
<keyword evidence="1" id="KW-0472">Membrane</keyword>
<feature type="transmembrane region" description="Helical" evidence="1">
    <location>
        <begin position="848"/>
        <end position="867"/>
    </location>
</feature>
<keyword evidence="3" id="KW-1185">Reference proteome</keyword>
<dbReference type="Gene3D" id="3.30.2090.10">
    <property type="entry name" value="Multidrug efflux transporter AcrB TolC docking domain, DN and DC subdomains"/>
    <property type="match status" value="2"/>
</dbReference>
<feature type="transmembrane region" description="Helical" evidence="1">
    <location>
        <begin position="387"/>
        <end position="407"/>
    </location>
</feature>
<feature type="transmembrane region" description="Helical" evidence="1">
    <location>
        <begin position="432"/>
        <end position="452"/>
    </location>
</feature>
<evidence type="ECO:0000313" key="2">
    <source>
        <dbReference type="EMBL" id="AWL11572.1"/>
    </source>
</evidence>
<feature type="transmembrane region" description="Helical" evidence="1">
    <location>
        <begin position="904"/>
        <end position="925"/>
    </location>
</feature>
<dbReference type="Gene3D" id="1.20.1640.10">
    <property type="entry name" value="Multidrug efflux transporter AcrB transmembrane domain"/>
    <property type="match status" value="2"/>
</dbReference>
<dbReference type="PANTHER" id="PTHR32063:SF0">
    <property type="entry name" value="SWARMING MOTILITY PROTEIN SWRC"/>
    <property type="match status" value="1"/>
</dbReference>
<gene>
    <name evidence="2" type="ORF">HMF8227_01086</name>
</gene>
<accession>A0A2S2E223</accession>